<dbReference type="InterPro" id="IPR002376">
    <property type="entry name" value="Formyl_transf_N"/>
</dbReference>
<organism evidence="2 3">
    <name type="scientific">Desulfobacter latus</name>
    <dbReference type="NCBI Taxonomy" id="2292"/>
    <lineage>
        <taxon>Bacteria</taxon>
        <taxon>Pseudomonadati</taxon>
        <taxon>Thermodesulfobacteriota</taxon>
        <taxon>Desulfobacteria</taxon>
        <taxon>Desulfobacterales</taxon>
        <taxon>Desulfobacteraceae</taxon>
        <taxon>Desulfobacter</taxon>
    </lineage>
</organism>
<accession>A0A850T9U0</accession>
<reference evidence="2 3" key="1">
    <citation type="submission" date="2020-06" db="EMBL/GenBank/DDBJ databases">
        <title>High-quality draft genome of sulfate reducer Desulfobacter latus type strain AcrS2 isolated from marine sediment.</title>
        <authorList>
            <person name="Hoppe M."/>
            <person name="Larsen C.K."/>
            <person name="Marshall I.P.G."/>
            <person name="Schramm A."/>
            <person name="Marietou A.G."/>
        </authorList>
    </citation>
    <scope>NUCLEOTIDE SEQUENCE [LARGE SCALE GENOMIC DNA]</scope>
    <source>
        <strain evidence="2 3">AcRS2</strain>
    </source>
</reference>
<comment type="caution">
    <text evidence="2">The sequence shown here is derived from an EMBL/GenBank/DDBJ whole genome shotgun (WGS) entry which is preliminary data.</text>
</comment>
<keyword evidence="3" id="KW-1185">Reference proteome</keyword>
<dbReference type="Proteomes" id="UP000553343">
    <property type="component" value="Unassembled WGS sequence"/>
</dbReference>
<proteinExistence type="predicted"/>
<name>A0A850T9U0_9BACT</name>
<dbReference type="InterPro" id="IPR036477">
    <property type="entry name" value="Formyl_transf_N_sf"/>
</dbReference>
<dbReference type="EMBL" id="JACADJ010000021">
    <property type="protein sequence ID" value="NWH04977.1"/>
    <property type="molecule type" value="Genomic_DNA"/>
</dbReference>
<dbReference type="Pfam" id="PF00551">
    <property type="entry name" value="Formyl_trans_N"/>
    <property type="match status" value="1"/>
</dbReference>
<evidence type="ECO:0000259" key="1">
    <source>
        <dbReference type="Pfam" id="PF00551"/>
    </source>
</evidence>
<dbReference type="SUPFAM" id="SSF53328">
    <property type="entry name" value="Formyltransferase"/>
    <property type="match status" value="1"/>
</dbReference>
<dbReference type="Gene3D" id="3.40.50.12230">
    <property type="match status" value="1"/>
</dbReference>
<evidence type="ECO:0000313" key="2">
    <source>
        <dbReference type="EMBL" id="NWH04977.1"/>
    </source>
</evidence>
<dbReference type="AlphaFoldDB" id="A0A850T9U0"/>
<dbReference type="PROSITE" id="PS51257">
    <property type="entry name" value="PROKAR_LIPOPROTEIN"/>
    <property type="match status" value="1"/>
</dbReference>
<evidence type="ECO:0000313" key="3">
    <source>
        <dbReference type="Proteomes" id="UP000553343"/>
    </source>
</evidence>
<gene>
    <name evidence="2" type="ORF">HXW94_08275</name>
</gene>
<protein>
    <submittedName>
        <fullName evidence="2">Methionyl-tRNA formyltransferase</fullName>
    </submittedName>
</protein>
<dbReference type="RefSeq" id="WP_218576627.1">
    <property type="nucleotide sequence ID" value="NZ_JACADJ010000021.1"/>
</dbReference>
<sequence length="201" mass="23364">MAELLRPVHNVAVCYCRSEIQSGSFLFMLGCTKILPPEYLDLNKHNIVIHESDLPRGRGWSPVSWQVLEGKNKIPVSLFEAGRDMDSGDIYLKDEIILEGGELLPEIKKKQGIKTIEMIIEFIDKWPNLVAVPQRGEATLYRKRTIRDDRLDIDKPLKHLFNQLRIVDNEKYPAWFEINGMQYQLKIYPDLRTDQKGEVKK</sequence>
<feature type="domain" description="Formyl transferase N-terminal" evidence="1">
    <location>
        <begin position="28"/>
        <end position="96"/>
    </location>
</feature>
<dbReference type="GO" id="GO:0016740">
    <property type="term" value="F:transferase activity"/>
    <property type="evidence" value="ECO:0007669"/>
    <property type="project" value="UniProtKB-KW"/>
</dbReference>
<keyword evidence="2" id="KW-0808">Transferase</keyword>